<reference evidence="1 2" key="1">
    <citation type="submission" date="2019-03" db="EMBL/GenBank/DDBJ databases">
        <title>Ramlibacter sp. 18x22-1, whole genome shotgun sequence.</title>
        <authorList>
            <person name="Zhang X."/>
            <person name="Feng G."/>
            <person name="Zhu H."/>
        </authorList>
    </citation>
    <scope>NUCLEOTIDE SEQUENCE [LARGE SCALE GENOMIC DNA]</scope>
    <source>
        <strain evidence="1 2">18x22-1</strain>
    </source>
</reference>
<dbReference type="EMBL" id="SMLK01000005">
    <property type="protein sequence ID" value="TFY99047.1"/>
    <property type="molecule type" value="Genomic_DNA"/>
</dbReference>
<dbReference type="Proteomes" id="UP000297839">
    <property type="component" value="Unassembled WGS sequence"/>
</dbReference>
<accession>A0A4Z0BLA8</accession>
<dbReference type="AlphaFoldDB" id="A0A4Z0BLA8"/>
<dbReference type="OrthoDB" id="5767052at2"/>
<proteinExistence type="predicted"/>
<name>A0A4Z0BLA8_9BURK</name>
<evidence type="ECO:0000313" key="1">
    <source>
        <dbReference type="EMBL" id="TFY99047.1"/>
    </source>
</evidence>
<evidence type="ECO:0000313" key="2">
    <source>
        <dbReference type="Proteomes" id="UP000297839"/>
    </source>
</evidence>
<evidence type="ECO:0008006" key="3">
    <source>
        <dbReference type="Google" id="ProtNLM"/>
    </source>
</evidence>
<keyword evidence="2" id="KW-1185">Reference proteome</keyword>
<gene>
    <name evidence="1" type="ORF">EZ216_15925</name>
</gene>
<comment type="caution">
    <text evidence="1">The sequence shown here is derived from an EMBL/GenBank/DDBJ whole genome shotgun (WGS) entry which is preliminary data.</text>
</comment>
<dbReference type="RefSeq" id="WP_135250766.1">
    <property type="nucleotide sequence ID" value="NZ_SMLK01000005.1"/>
</dbReference>
<sequence length="292" mass="33406">MSFLRLARFAAIIGLLSLSGALCGCSAIKLAYANLPQIAYWWLDGYVDFDDAQSHRVREDLARLHDWHRKQELPRFMHLLQKAEKMAMGDVTPEQVCALEPELRERLAALRERAEPMVAANAVLLTAPQLQHLEKKFARKNREYRADWVRLPPEELLDKRLKLVVERSEMVYGSLGSDQQSRLRELLKTSAYSPALVLAERTRQQQEILDVLRRLATQPVPLAGARMAVARVVDRVLQPADPEYRAHVDTLRQETCRTAAAVHNGTTPAQRDFAARRLRAWQRDLMELAEGR</sequence>
<dbReference type="PROSITE" id="PS51257">
    <property type="entry name" value="PROKAR_LIPOPROTEIN"/>
    <property type="match status" value="1"/>
</dbReference>
<dbReference type="Pfam" id="PF19795">
    <property type="entry name" value="DUF6279"/>
    <property type="match status" value="1"/>
</dbReference>
<protein>
    <recommendedName>
        <fullName evidence="3">Lipoprotein</fullName>
    </recommendedName>
</protein>
<organism evidence="1 2">
    <name type="scientific">Ramlibacter humi</name>
    <dbReference type="NCBI Taxonomy" id="2530451"/>
    <lineage>
        <taxon>Bacteria</taxon>
        <taxon>Pseudomonadati</taxon>
        <taxon>Pseudomonadota</taxon>
        <taxon>Betaproteobacteria</taxon>
        <taxon>Burkholderiales</taxon>
        <taxon>Comamonadaceae</taxon>
        <taxon>Ramlibacter</taxon>
    </lineage>
</organism>